<feature type="non-terminal residue" evidence="1">
    <location>
        <position position="52"/>
    </location>
</feature>
<sequence length="52" mass="5763">MLLDIDLYFTTSGSLPKFNVVINTNSPRPNLKLLSPMKNYNFAGILDLSSST</sequence>
<name>A0A2P5CMU9_PARAD</name>
<dbReference type="EMBL" id="JXTB01000113">
    <property type="protein sequence ID" value="PON62374.1"/>
    <property type="molecule type" value="Genomic_DNA"/>
</dbReference>
<gene>
    <name evidence="1" type="ORF">PanWU01x14_138990</name>
</gene>
<reference evidence="2" key="1">
    <citation type="submission" date="2016-06" db="EMBL/GenBank/DDBJ databases">
        <title>Parallel loss of symbiosis genes in relatives of nitrogen-fixing non-legume Parasponia.</title>
        <authorList>
            <person name="Van Velzen R."/>
            <person name="Holmer R."/>
            <person name="Bu F."/>
            <person name="Rutten L."/>
            <person name="Van Zeijl A."/>
            <person name="Liu W."/>
            <person name="Santuari L."/>
            <person name="Cao Q."/>
            <person name="Sharma T."/>
            <person name="Shen D."/>
            <person name="Roswanjaya Y."/>
            <person name="Wardhani T."/>
            <person name="Kalhor M.S."/>
            <person name="Jansen J."/>
            <person name="Van den Hoogen J."/>
            <person name="Gungor B."/>
            <person name="Hartog M."/>
            <person name="Hontelez J."/>
            <person name="Verver J."/>
            <person name="Yang W.-C."/>
            <person name="Schijlen E."/>
            <person name="Repin R."/>
            <person name="Schilthuizen M."/>
            <person name="Schranz E."/>
            <person name="Heidstra R."/>
            <person name="Miyata K."/>
            <person name="Fedorova E."/>
            <person name="Kohlen W."/>
            <person name="Bisseling T."/>
            <person name="Smit S."/>
            <person name="Geurts R."/>
        </authorList>
    </citation>
    <scope>NUCLEOTIDE SEQUENCE [LARGE SCALE GENOMIC DNA]</scope>
    <source>
        <strain evidence="2">cv. WU1-14</strain>
    </source>
</reference>
<evidence type="ECO:0000313" key="1">
    <source>
        <dbReference type="EMBL" id="PON62374.1"/>
    </source>
</evidence>
<dbReference type="AlphaFoldDB" id="A0A2P5CMU9"/>
<evidence type="ECO:0000313" key="2">
    <source>
        <dbReference type="Proteomes" id="UP000237105"/>
    </source>
</evidence>
<accession>A0A2P5CMU9</accession>
<protein>
    <submittedName>
        <fullName evidence="1">Uncharacterized protein</fullName>
    </submittedName>
</protein>
<proteinExistence type="predicted"/>
<organism evidence="1 2">
    <name type="scientific">Parasponia andersonii</name>
    <name type="common">Sponia andersonii</name>
    <dbReference type="NCBI Taxonomy" id="3476"/>
    <lineage>
        <taxon>Eukaryota</taxon>
        <taxon>Viridiplantae</taxon>
        <taxon>Streptophyta</taxon>
        <taxon>Embryophyta</taxon>
        <taxon>Tracheophyta</taxon>
        <taxon>Spermatophyta</taxon>
        <taxon>Magnoliopsida</taxon>
        <taxon>eudicotyledons</taxon>
        <taxon>Gunneridae</taxon>
        <taxon>Pentapetalae</taxon>
        <taxon>rosids</taxon>
        <taxon>fabids</taxon>
        <taxon>Rosales</taxon>
        <taxon>Cannabaceae</taxon>
        <taxon>Parasponia</taxon>
    </lineage>
</organism>
<keyword evidence="2" id="KW-1185">Reference proteome</keyword>
<comment type="caution">
    <text evidence="1">The sequence shown here is derived from an EMBL/GenBank/DDBJ whole genome shotgun (WGS) entry which is preliminary data.</text>
</comment>
<dbReference type="Proteomes" id="UP000237105">
    <property type="component" value="Unassembled WGS sequence"/>
</dbReference>